<keyword evidence="16" id="KW-1185">Reference proteome</keyword>
<evidence type="ECO:0000256" key="14">
    <source>
        <dbReference type="RuleBase" id="RU003848"/>
    </source>
</evidence>
<dbReference type="HAMAP" id="MF_01398">
    <property type="entry name" value="ATP_synth_b_bprime"/>
    <property type="match status" value="1"/>
</dbReference>
<protein>
    <recommendedName>
        <fullName evidence="13">ATP synthase subunit b</fullName>
    </recommendedName>
    <alternativeName>
        <fullName evidence="13">ATP synthase F(0) sector subunit b</fullName>
    </alternativeName>
    <alternativeName>
        <fullName evidence="13">ATPase subunit I</fullName>
    </alternativeName>
    <alternativeName>
        <fullName evidence="13">F-type ATPase subunit b</fullName>
        <shortName evidence="13">F-ATPase subunit b</shortName>
    </alternativeName>
</protein>
<comment type="subcellular location">
    <subcellularLocation>
        <location evidence="13">Cell membrane</location>
        <topology evidence="13">Single-pass membrane protein</topology>
    </subcellularLocation>
    <subcellularLocation>
        <location evidence="12">Endomembrane system</location>
        <topology evidence="12">Single-pass membrane protein</topology>
    </subcellularLocation>
</comment>
<evidence type="ECO:0000256" key="1">
    <source>
        <dbReference type="ARBA" id="ARBA00005513"/>
    </source>
</evidence>
<dbReference type="Proteomes" id="UP001154240">
    <property type="component" value="Unassembled WGS sequence"/>
</dbReference>
<comment type="subunit">
    <text evidence="13">F-type ATPases have 2 components, F(1) - the catalytic core - and F(0) - the membrane proton channel. F(1) has five subunits: alpha(3), beta(3), gamma(1), delta(1), epsilon(1). F(0) has three main subunits: a(1), b(2) and c(10-14). The alpha and beta chains form an alternating ring which encloses part of the gamma chain. F(1) is attached to F(0) by a central stalk formed by the gamma and epsilon chains, while a peripheral stalk is formed by the delta and b chains.</text>
</comment>
<keyword evidence="8 13" id="KW-0472">Membrane</keyword>
<dbReference type="EMBL" id="JAPHEH010000001">
    <property type="protein sequence ID" value="MDG4475695.1"/>
    <property type="molecule type" value="Genomic_DNA"/>
</dbReference>
<dbReference type="RefSeq" id="WP_307632668.1">
    <property type="nucleotide sequence ID" value="NZ_JAPHEH010000001.1"/>
</dbReference>
<evidence type="ECO:0000313" key="15">
    <source>
        <dbReference type="EMBL" id="MDG4475695.1"/>
    </source>
</evidence>
<dbReference type="Pfam" id="PF00430">
    <property type="entry name" value="ATP-synt_B"/>
    <property type="match status" value="1"/>
</dbReference>
<keyword evidence="4 13" id="KW-0812">Transmembrane</keyword>
<organism evidence="15 16">
    <name type="scientific">Thiovibrio frasassiensis</name>
    <dbReference type="NCBI Taxonomy" id="2984131"/>
    <lineage>
        <taxon>Bacteria</taxon>
        <taxon>Pseudomonadati</taxon>
        <taxon>Thermodesulfobacteriota</taxon>
        <taxon>Desulfobulbia</taxon>
        <taxon>Desulfobulbales</taxon>
        <taxon>Thiovibrionaceae</taxon>
        <taxon>Thiovibrio</taxon>
    </lineage>
</organism>
<keyword evidence="13" id="KW-1003">Cell membrane</keyword>
<keyword evidence="3 13" id="KW-0138">CF(0)</keyword>
<dbReference type="GO" id="GO:0046961">
    <property type="term" value="F:proton-transporting ATPase activity, rotational mechanism"/>
    <property type="evidence" value="ECO:0007669"/>
    <property type="project" value="TreeGrafter"/>
</dbReference>
<proteinExistence type="inferred from homology"/>
<reference evidence="15" key="2">
    <citation type="submission" date="2022-10" db="EMBL/GenBank/DDBJ databases">
        <authorList>
            <person name="Aronson H.S."/>
        </authorList>
    </citation>
    <scope>NUCLEOTIDE SEQUENCE</scope>
    <source>
        <strain evidence="15">RS19-109</strain>
    </source>
</reference>
<evidence type="ECO:0000256" key="11">
    <source>
        <dbReference type="ARBA" id="ARBA00025614"/>
    </source>
</evidence>
<dbReference type="InterPro" id="IPR050059">
    <property type="entry name" value="ATP_synthase_B_chain"/>
</dbReference>
<evidence type="ECO:0000256" key="6">
    <source>
        <dbReference type="ARBA" id="ARBA00022989"/>
    </source>
</evidence>
<evidence type="ECO:0000256" key="12">
    <source>
        <dbReference type="ARBA" id="ARBA00037847"/>
    </source>
</evidence>
<keyword evidence="7 13" id="KW-0406">Ion transport</keyword>
<evidence type="ECO:0000256" key="4">
    <source>
        <dbReference type="ARBA" id="ARBA00022692"/>
    </source>
</evidence>
<evidence type="ECO:0000256" key="8">
    <source>
        <dbReference type="ARBA" id="ARBA00023136"/>
    </source>
</evidence>
<reference evidence="15" key="1">
    <citation type="journal article" date="2022" name="bioRxiv">
        <title>Thiovibrio frasassiensisgen. nov., sp. nov., an autotrophic, elemental sulfur disproportionating bacterium isolated from sulfidic karst sediment, and proposal of Thiovibrionaceae fam. nov.</title>
        <authorList>
            <person name="Aronson H."/>
            <person name="Thomas C."/>
            <person name="Bhattacharyya M."/>
            <person name="Eckstein S."/>
            <person name="Jensen S."/>
            <person name="Barco R."/>
            <person name="Macalady J."/>
            <person name="Amend J."/>
        </authorList>
    </citation>
    <scope>NUCLEOTIDE SEQUENCE</scope>
    <source>
        <strain evidence="15">RS19-109</strain>
    </source>
</reference>
<comment type="similarity">
    <text evidence="1 13 14">Belongs to the ATPase B chain family.</text>
</comment>
<keyword evidence="2 13" id="KW-0813">Transport</keyword>
<dbReference type="PANTHER" id="PTHR33445">
    <property type="entry name" value="ATP SYNTHASE SUBUNIT B', CHLOROPLASTIC"/>
    <property type="match status" value="1"/>
</dbReference>
<name>A0A9X4MG90_9BACT</name>
<evidence type="ECO:0000256" key="13">
    <source>
        <dbReference type="HAMAP-Rule" id="MF_01398"/>
    </source>
</evidence>
<dbReference type="GO" id="GO:0046933">
    <property type="term" value="F:proton-transporting ATP synthase activity, rotational mechanism"/>
    <property type="evidence" value="ECO:0007669"/>
    <property type="project" value="UniProtKB-UniRule"/>
</dbReference>
<dbReference type="GO" id="GO:0005886">
    <property type="term" value="C:plasma membrane"/>
    <property type="evidence" value="ECO:0007669"/>
    <property type="project" value="UniProtKB-SubCell"/>
</dbReference>
<dbReference type="GO" id="GO:0045259">
    <property type="term" value="C:proton-transporting ATP synthase complex"/>
    <property type="evidence" value="ECO:0007669"/>
    <property type="project" value="UniProtKB-KW"/>
</dbReference>
<sequence length="141" mass="15589">MITIDLTMLIQIANMLLLIVVLNAVLYKPIRSIIEERQKKIGGLDEGIDQFKKNAVLRLDEFGQKMKDARIRAKKEYETARNAALAESSEKLAGIRKEVDAQKTGQLAEIEKQFATAQSELQGQISGFAGDMAGKVLGRAL</sequence>
<keyword evidence="6 13" id="KW-1133">Transmembrane helix</keyword>
<gene>
    <name evidence="13" type="primary">atpF</name>
    <name evidence="15" type="ORF">OLX77_05910</name>
</gene>
<evidence type="ECO:0000256" key="2">
    <source>
        <dbReference type="ARBA" id="ARBA00022448"/>
    </source>
</evidence>
<evidence type="ECO:0000256" key="3">
    <source>
        <dbReference type="ARBA" id="ARBA00022547"/>
    </source>
</evidence>
<evidence type="ECO:0000256" key="5">
    <source>
        <dbReference type="ARBA" id="ARBA00022781"/>
    </source>
</evidence>
<comment type="function">
    <text evidence="11">Component of the F(0) channel, it forms part of the peripheral stalk, linking F(1) to F(0). The b'-subunit is a diverged and duplicated form of b found in plants and photosynthetic bacteria.</text>
</comment>
<evidence type="ECO:0000256" key="9">
    <source>
        <dbReference type="ARBA" id="ARBA00023310"/>
    </source>
</evidence>
<dbReference type="AlphaFoldDB" id="A0A9X4MG90"/>
<keyword evidence="9 13" id="KW-0066">ATP synthesis</keyword>
<dbReference type="GO" id="GO:0012505">
    <property type="term" value="C:endomembrane system"/>
    <property type="evidence" value="ECO:0007669"/>
    <property type="project" value="UniProtKB-SubCell"/>
</dbReference>
<keyword evidence="5 13" id="KW-0375">Hydrogen ion transport</keyword>
<accession>A0A9X4MG90</accession>
<feature type="transmembrane region" description="Helical" evidence="13">
    <location>
        <begin position="6"/>
        <end position="27"/>
    </location>
</feature>
<evidence type="ECO:0000313" key="16">
    <source>
        <dbReference type="Proteomes" id="UP001154240"/>
    </source>
</evidence>
<evidence type="ECO:0000256" key="7">
    <source>
        <dbReference type="ARBA" id="ARBA00023065"/>
    </source>
</evidence>
<evidence type="ECO:0000256" key="10">
    <source>
        <dbReference type="ARBA" id="ARBA00025198"/>
    </source>
</evidence>
<comment type="caution">
    <text evidence="15">The sequence shown here is derived from an EMBL/GenBank/DDBJ whole genome shotgun (WGS) entry which is preliminary data.</text>
</comment>
<comment type="function">
    <text evidence="10 13">F(1)F(0) ATP synthase produces ATP from ADP in the presence of a proton or sodium gradient. F-type ATPases consist of two structural domains, F(1) containing the extramembraneous catalytic core and F(0) containing the membrane proton channel, linked together by a central stalk and a peripheral stalk. During catalysis, ATP synthesis in the catalytic domain of F(1) is coupled via a rotary mechanism of the central stalk subunits to proton translocation.</text>
</comment>
<dbReference type="InterPro" id="IPR002146">
    <property type="entry name" value="ATP_synth_b/b'su_bac/chlpt"/>
</dbReference>
<dbReference type="CDD" id="cd06503">
    <property type="entry name" value="ATP-synt_Fo_b"/>
    <property type="match status" value="1"/>
</dbReference>
<dbReference type="PANTHER" id="PTHR33445:SF2">
    <property type="entry name" value="ATP SYNTHASE SUBUNIT B', CHLOROPLASTIC"/>
    <property type="match status" value="1"/>
</dbReference>